<dbReference type="InterPro" id="IPR036864">
    <property type="entry name" value="Zn2-C6_fun-type_DNA-bd_sf"/>
</dbReference>
<dbReference type="PANTHER" id="PTHR37534">
    <property type="entry name" value="TRANSCRIPTIONAL ACTIVATOR PROTEIN UGA3"/>
    <property type="match status" value="1"/>
</dbReference>
<dbReference type="SUPFAM" id="SSF57701">
    <property type="entry name" value="Zn2/Cys6 DNA-binding domain"/>
    <property type="match status" value="1"/>
</dbReference>
<dbReference type="GO" id="GO:0000981">
    <property type="term" value="F:DNA-binding transcription factor activity, RNA polymerase II-specific"/>
    <property type="evidence" value="ECO:0007669"/>
    <property type="project" value="InterPro"/>
</dbReference>
<dbReference type="PANTHER" id="PTHR37534:SF11">
    <property type="entry name" value="ZN(II)2CYS6 TRANSCRIPTION FACTOR (EUROFUNG)"/>
    <property type="match status" value="1"/>
</dbReference>
<dbReference type="Proteomes" id="UP001243330">
    <property type="component" value="Unassembled WGS sequence"/>
</dbReference>
<reference evidence="5" key="1">
    <citation type="submission" date="2023-01" db="EMBL/GenBank/DDBJ databases">
        <title>Colletotrichum chrysophilum M932 genome sequence.</title>
        <authorList>
            <person name="Baroncelli R."/>
        </authorList>
    </citation>
    <scope>NUCLEOTIDE SEQUENCE</scope>
    <source>
        <strain evidence="5">M932</strain>
    </source>
</reference>
<feature type="region of interest" description="Disordered" evidence="3">
    <location>
        <begin position="70"/>
        <end position="105"/>
    </location>
</feature>
<dbReference type="GO" id="GO:0045944">
    <property type="term" value="P:positive regulation of transcription by RNA polymerase II"/>
    <property type="evidence" value="ECO:0007669"/>
    <property type="project" value="TreeGrafter"/>
</dbReference>
<proteinExistence type="predicted"/>
<accession>A0AAD9B3U6</accession>
<dbReference type="CDD" id="cd00067">
    <property type="entry name" value="GAL4"/>
    <property type="match status" value="1"/>
</dbReference>
<keyword evidence="2" id="KW-0539">Nucleus</keyword>
<dbReference type="InterPro" id="IPR021858">
    <property type="entry name" value="Fun_TF"/>
</dbReference>
<dbReference type="AlphaFoldDB" id="A0AAD9B3U6"/>
<feature type="compositionally biased region" description="Polar residues" evidence="3">
    <location>
        <begin position="92"/>
        <end position="105"/>
    </location>
</feature>
<evidence type="ECO:0000256" key="2">
    <source>
        <dbReference type="ARBA" id="ARBA00023242"/>
    </source>
</evidence>
<dbReference type="GO" id="GO:0005634">
    <property type="term" value="C:nucleus"/>
    <property type="evidence" value="ECO:0007669"/>
    <property type="project" value="UniProtKB-SubCell"/>
</dbReference>
<evidence type="ECO:0000256" key="1">
    <source>
        <dbReference type="ARBA" id="ARBA00004123"/>
    </source>
</evidence>
<name>A0AAD9B3U6_9PEZI</name>
<dbReference type="GO" id="GO:0008270">
    <property type="term" value="F:zinc ion binding"/>
    <property type="evidence" value="ECO:0007669"/>
    <property type="project" value="InterPro"/>
</dbReference>
<dbReference type="PROSITE" id="PS50048">
    <property type="entry name" value="ZN2_CY6_FUNGAL_2"/>
    <property type="match status" value="1"/>
</dbReference>
<evidence type="ECO:0000313" key="5">
    <source>
        <dbReference type="EMBL" id="KAK1856924.1"/>
    </source>
</evidence>
<feature type="region of interest" description="Disordered" evidence="3">
    <location>
        <begin position="177"/>
        <end position="206"/>
    </location>
</feature>
<feature type="compositionally biased region" description="Low complexity" evidence="3">
    <location>
        <begin position="190"/>
        <end position="205"/>
    </location>
</feature>
<dbReference type="Pfam" id="PF00172">
    <property type="entry name" value="Zn_clus"/>
    <property type="match status" value="1"/>
</dbReference>
<evidence type="ECO:0000313" key="6">
    <source>
        <dbReference type="Proteomes" id="UP001243330"/>
    </source>
</evidence>
<keyword evidence="6" id="KW-1185">Reference proteome</keyword>
<protein>
    <submittedName>
        <fullName evidence="5">C6 zinc finger domain protein</fullName>
    </submittedName>
</protein>
<gene>
    <name evidence="5" type="ORF">CCHR01_00486</name>
</gene>
<organism evidence="5 6">
    <name type="scientific">Colletotrichum chrysophilum</name>
    <dbReference type="NCBI Taxonomy" id="1836956"/>
    <lineage>
        <taxon>Eukaryota</taxon>
        <taxon>Fungi</taxon>
        <taxon>Dikarya</taxon>
        <taxon>Ascomycota</taxon>
        <taxon>Pezizomycotina</taxon>
        <taxon>Sordariomycetes</taxon>
        <taxon>Hypocreomycetidae</taxon>
        <taxon>Glomerellales</taxon>
        <taxon>Glomerellaceae</taxon>
        <taxon>Colletotrichum</taxon>
        <taxon>Colletotrichum gloeosporioides species complex</taxon>
    </lineage>
</organism>
<sequence>MRLTNPRFGLHANMQASPRKIITRSRNGCAVCKSKRLKCDEVKPHCSRCKRLGIACPGYRKPLKWSSTSMALGGDSPSPEITRSPPVWESMGSVSGQSQPTNQSPKDLCDLDFFNSFAEADTPGSLDVQDIGDLQHLFSASDIASEKTYPTPSSRVETSQLQVVGNGNDGNIWPVIPPHNPSHRSKELEPFPSDLSSPPYPLSHSLQDDSSTLVEYYFKEVCGMMSCYDSDMNPYRTTISKLWTQSPSLYYVTQSMSAACLSEVSPGFSAASGRLGNQAVTSLWNESKAHPTNTSSLLALVMLGFSLCWHNPQKLGQDEFKMLAEAVISLENNEDDLALADRQKKFFFYNSLVYWKMLLSFVTDQELPSLGSTRAILPQPCRLPEQDNLRMPHPQTGLGVEIQELVAQVGALVRRERKRIRRRRHSSRRDIEESLSAIQTSEDLHSKLCRIELPSDSAVIDSGDDRTPANHLLKAAEAYRCTGLLQLYRNFPDLFLRDIESANLTDQSSWLSTTYGGVAAHGSSRVLLDTWLTSLALHVLDLVHEIPMSSRSRSIQPLLLVSICSELSLNRGFVPIGELRGCPGFNAISSPRMEVPPTTTDILHGRRLILSRLSFFEGVLAAKPIRQMLTLIKETWASMDKEQEDVYWMDVMIENGYETLMG</sequence>
<dbReference type="Pfam" id="PF11951">
    <property type="entry name" value="Fungal_trans_2"/>
    <property type="match status" value="1"/>
</dbReference>
<dbReference type="PROSITE" id="PS00463">
    <property type="entry name" value="ZN2_CY6_FUNGAL_1"/>
    <property type="match status" value="1"/>
</dbReference>
<dbReference type="GO" id="GO:0000976">
    <property type="term" value="F:transcription cis-regulatory region binding"/>
    <property type="evidence" value="ECO:0007669"/>
    <property type="project" value="TreeGrafter"/>
</dbReference>
<evidence type="ECO:0000259" key="4">
    <source>
        <dbReference type="PROSITE" id="PS50048"/>
    </source>
</evidence>
<comment type="subcellular location">
    <subcellularLocation>
        <location evidence="1">Nucleus</location>
    </subcellularLocation>
</comment>
<dbReference type="SMART" id="SM00066">
    <property type="entry name" value="GAL4"/>
    <property type="match status" value="1"/>
</dbReference>
<feature type="domain" description="Zn(2)-C6 fungal-type" evidence="4">
    <location>
        <begin position="28"/>
        <end position="56"/>
    </location>
</feature>
<evidence type="ECO:0000256" key="3">
    <source>
        <dbReference type="SAM" id="MobiDB-lite"/>
    </source>
</evidence>
<dbReference type="EMBL" id="JAQOWY010000004">
    <property type="protein sequence ID" value="KAK1856924.1"/>
    <property type="molecule type" value="Genomic_DNA"/>
</dbReference>
<comment type="caution">
    <text evidence="5">The sequence shown here is derived from an EMBL/GenBank/DDBJ whole genome shotgun (WGS) entry which is preliminary data.</text>
</comment>
<dbReference type="Gene3D" id="4.10.240.10">
    <property type="entry name" value="Zn(2)-C6 fungal-type DNA-binding domain"/>
    <property type="match status" value="1"/>
</dbReference>
<dbReference type="InterPro" id="IPR001138">
    <property type="entry name" value="Zn2Cys6_DnaBD"/>
</dbReference>